<dbReference type="PANTHER" id="PTHR30273:SF2">
    <property type="entry name" value="PROTEIN FECR"/>
    <property type="match status" value="1"/>
</dbReference>
<feature type="domain" description="FecR N-terminal" evidence="3">
    <location>
        <begin position="16"/>
        <end position="55"/>
    </location>
</feature>
<feature type="transmembrane region" description="Helical" evidence="1">
    <location>
        <begin position="88"/>
        <end position="108"/>
    </location>
</feature>
<dbReference type="GO" id="GO:0016989">
    <property type="term" value="F:sigma factor antagonist activity"/>
    <property type="evidence" value="ECO:0007669"/>
    <property type="project" value="TreeGrafter"/>
</dbReference>
<evidence type="ECO:0000313" key="4">
    <source>
        <dbReference type="EMBL" id="KYO53379.1"/>
    </source>
</evidence>
<gene>
    <name evidence="4" type="ORF">AUP44_26785</name>
</gene>
<dbReference type="PIRSF" id="PIRSF018266">
    <property type="entry name" value="FecR"/>
    <property type="match status" value="1"/>
</dbReference>
<dbReference type="EMBL" id="LPZR01000115">
    <property type="protein sequence ID" value="KYO53379.1"/>
    <property type="molecule type" value="Genomic_DNA"/>
</dbReference>
<evidence type="ECO:0000313" key="5">
    <source>
        <dbReference type="Proteomes" id="UP000075787"/>
    </source>
</evidence>
<dbReference type="InterPro" id="IPR032623">
    <property type="entry name" value="FecR_N"/>
</dbReference>
<evidence type="ECO:0000256" key="1">
    <source>
        <dbReference type="SAM" id="Phobius"/>
    </source>
</evidence>
<dbReference type="Proteomes" id="UP000075787">
    <property type="component" value="Unassembled WGS sequence"/>
</dbReference>
<evidence type="ECO:0000259" key="2">
    <source>
        <dbReference type="Pfam" id="PF04773"/>
    </source>
</evidence>
<dbReference type="OrthoDB" id="1098280at2"/>
<keyword evidence="1" id="KW-1133">Transmembrane helix</keyword>
<evidence type="ECO:0000259" key="3">
    <source>
        <dbReference type="Pfam" id="PF16220"/>
    </source>
</evidence>
<keyword evidence="1" id="KW-0472">Membrane</keyword>
<organism evidence="4 5">
    <name type="scientific">Tistrella mobilis</name>
    <dbReference type="NCBI Taxonomy" id="171437"/>
    <lineage>
        <taxon>Bacteria</taxon>
        <taxon>Pseudomonadati</taxon>
        <taxon>Pseudomonadota</taxon>
        <taxon>Alphaproteobacteria</taxon>
        <taxon>Geminicoccales</taxon>
        <taxon>Geminicoccaceae</taxon>
        <taxon>Tistrella</taxon>
    </lineage>
</organism>
<dbReference type="Pfam" id="PF04773">
    <property type="entry name" value="FecR"/>
    <property type="match status" value="1"/>
</dbReference>
<sequence length="320" mass="34510">MNGKAPMRGEERPVRASDWLVRLLDAPGDTGLQRRFDAWLAADPDHRRDWEEIVQTYALMGQVLPVPARSPARSAAVHGLRPRRRIRMAAAGLALAAGIALAVLPGWLPGHLADQSTGTAETRQIALADGSRMDLAPHSAVDIIIDATGRRIHLIQGRAYFDVAPDPARPFVVSAGRATVTVHGTGFEVAETRQGVSVAVRHGRVEVTGGPEPRLLGAGDRLIVAADGHLAQDGLRPDEVAAWTEGQLIVRDRPVARVVDALRPYAPEMILLTDDSLARQPLTGIYDLRRPRAALDAIAAAQGARVIEITPWILLLSKKI</sequence>
<comment type="caution">
    <text evidence="4">The sequence shown here is derived from an EMBL/GenBank/DDBJ whole genome shotgun (WGS) entry which is preliminary data.</text>
</comment>
<protein>
    <submittedName>
        <fullName evidence="4">Uncharacterized protein</fullName>
    </submittedName>
</protein>
<keyword evidence="1" id="KW-0812">Transmembrane</keyword>
<accession>A0A162L555</accession>
<reference evidence="4 5" key="1">
    <citation type="submission" date="2015-12" db="EMBL/GenBank/DDBJ databases">
        <title>Genome sequence of Tistrella mobilis MCCC 1A02139.</title>
        <authorList>
            <person name="Lu L."/>
            <person name="Lai Q."/>
            <person name="Shao Z."/>
            <person name="Qian P."/>
        </authorList>
    </citation>
    <scope>NUCLEOTIDE SEQUENCE [LARGE SCALE GENOMIC DNA]</scope>
    <source>
        <strain evidence="4 5">MCCC 1A02139</strain>
    </source>
</reference>
<dbReference type="AlphaFoldDB" id="A0A162L555"/>
<dbReference type="Pfam" id="PF16220">
    <property type="entry name" value="DUF4880"/>
    <property type="match status" value="1"/>
</dbReference>
<dbReference type="InterPro" id="IPR012373">
    <property type="entry name" value="Ferrdict_sens_TM"/>
</dbReference>
<feature type="domain" description="FecR protein" evidence="2">
    <location>
        <begin position="116"/>
        <end position="206"/>
    </location>
</feature>
<dbReference type="Gene3D" id="2.60.120.1440">
    <property type="match status" value="1"/>
</dbReference>
<proteinExistence type="predicted"/>
<dbReference type="PANTHER" id="PTHR30273">
    <property type="entry name" value="PERIPLASMIC SIGNAL SENSOR AND SIGMA FACTOR ACTIVATOR FECR-RELATED"/>
    <property type="match status" value="1"/>
</dbReference>
<dbReference type="InterPro" id="IPR006860">
    <property type="entry name" value="FecR"/>
</dbReference>
<name>A0A162L555_9PROT</name>